<protein>
    <submittedName>
        <fullName evidence="2">Uncharacterized protein</fullName>
    </submittedName>
</protein>
<keyword evidence="1" id="KW-1133">Transmembrane helix</keyword>
<sequence>MDNFREDWQTMPDEDLRDIYRKKLREHKRLGTIAFAPLLPALLVYGFMGWTGFFIFEIGGFNKSDMDFAVGRAFYYVGLAASSALIRTVSYKHRWMIFLPVVISILFVSVLFGEFSIEPVIMLGYLGYAYYRSGELLTDLDFLRGLPRFPFDYHSAQRDVRNMGMKKAADTLELSSGRAVSTNFEDIFTSDHPELIASPPDKKDDYFQQKKMKYKW</sequence>
<name>E9SEE1_RUMAL</name>
<evidence type="ECO:0000313" key="2">
    <source>
        <dbReference type="EMBL" id="EGC02354.1"/>
    </source>
</evidence>
<gene>
    <name evidence="2" type="ORF">CUS_5971</name>
</gene>
<feature type="transmembrane region" description="Helical" evidence="1">
    <location>
        <begin position="68"/>
        <end position="86"/>
    </location>
</feature>
<dbReference type="RefSeq" id="WP_002851002.1">
    <property type="nucleotide sequence ID" value="NZ_ADKM02000095.1"/>
</dbReference>
<dbReference type="AlphaFoldDB" id="E9SEE1"/>
<evidence type="ECO:0000256" key="1">
    <source>
        <dbReference type="SAM" id="Phobius"/>
    </source>
</evidence>
<accession>E9SEE1</accession>
<feature type="transmembrane region" description="Helical" evidence="1">
    <location>
        <begin position="30"/>
        <end position="56"/>
    </location>
</feature>
<keyword evidence="1" id="KW-0472">Membrane</keyword>
<dbReference type="Proteomes" id="UP000004259">
    <property type="component" value="Unassembled WGS sequence"/>
</dbReference>
<dbReference type="eggNOG" id="ENOG503247R">
    <property type="taxonomic scope" value="Bacteria"/>
</dbReference>
<comment type="caution">
    <text evidence="2">The sequence shown here is derived from an EMBL/GenBank/DDBJ whole genome shotgun (WGS) entry which is preliminary data.</text>
</comment>
<dbReference type="STRING" id="246199.CUS_5971"/>
<organism evidence="2 3">
    <name type="scientific">Ruminococcus albus 8</name>
    <dbReference type="NCBI Taxonomy" id="246199"/>
    <lineage>
        <taxon>Bacteria</taxon>
        <taxon>Bacillati</taxon>
        <taxon>Bacillota</taxon>
        <taxon>Clostridia</taxon>
        <taxon>Eubacteriales</taxon>
        <taxon>Oscillospiraceae</taxon>
        <taxon>Ruminococcus</taxon>
    </lineage>
</organism>
<keyword evidence="3" id="KW-1185">Reference proteome</keyword>
<keyword evidence="1" id="KW-0812">Transmembrane</keyword>
<proteinExistence type="predicted"/>
<reference evidence="2 3" key="1">
    <citation type="submission" date="2011-02" db="EMBL/GenBank/DDBJ databases">
        <authorList>
            <person name="Nelson K.E."/>
            <person name="Sutton G."/>
            <person name="Torralba M."/>
            <person name="Durkin S."/>
            <person name="Harkins D."/>
            <person name="Montgomery R."/>
            <person name="Ziemer C."/>
            <person name="Klaassens E."/>
            <person name="Ocuiv P."/>
            <person name="Morrison M."/>
        </authorList>
    </citation>
    <scope>NUCLEOTIDE SEQUENCE [LARGE SCALE GENOMIC DNA]</scope>
    <source>
        <strain evidence="2 3">8</strain>
    </source>
</reference>
<evidence type="ECO:0000313" key="3">
    <source>
        <dbReference type="Proteomes" id="UP000004259"/>
    </source>
</evidence>
<feature type="transmembrane region" description="Helical" evidence="1">
    <location>
        <begin position="95"/>
        <end position="113"/>
    </location>
</feature>
<dbReference type="EMBL" id="ADKM02000095">
    <property type="protein sequence ID" value="EGC02354.1"/>
    <property type="molecule type" value="Genomic_DNA"/>
</dbReference>